<reference evidence="1" key="1">
    <citation type="submission" date="2020-05" db="EMBL/GenBank/DDBJ databases">
        <authorList>
            <person name="Chiriac C."/>
            <person name="Salcher M."/>
            <person name="Ghai R."/>
            <person name="Kavagutti S V."/>
        </authorList>
    </citation>
    <scope>NUCLEOTIDE SEQUENCE</scope>
</reference>
<organism evidence="1">
    <name type="scientific">uncultured Caudovirales phage</name>
    <dbReference type="NCBI Taxonomy" id="2100421"/>
    <lineage>
        <taxon>Viruses</taxon>
        <taxon>Duplodnaviria</taxon>
        <taxon>Heunggongvirae</taxon>
        <taxon>Uroviricota</taxon>
        <taxon>Caudoviricetes</taxon>
        <taxon>Peduoviridae</taxon>
        <taxon>Maltschvirus</taxon>
        <taxon>Maltschvirus maltsch</taxon>
    </lineage>
</organism>
<name>A0A6J7W6Z6_9CAUD</name>
<sequence>MDKIIVAVEGLVDGLVSVGEVAELPEIGDLVTISLLDENSNRISVNGFVTDILQGE</sequence>
<protein>
    <submittedName>
        <fullName evidence="1">Uncharacterized protein</fullName>
    </submittedName>
</protein>
<gene>
    <name evidence="1" type="ORF">UFOVP150_65</name>
</gene>
<accession>A0A6J7W6Z6</accession>
<proteinExistence type="predicted"/>
<evidence type="ECO:0000313" key="1">
    <source>
        <dbReference type="EMBL" id="CAB5156387.1"/>
    </source>
</evidence>
<dbReference type="EMBL" id="LR798199">
    <property type="protein sequence ID" value="CAB5156387.1"/>
    <property type="molecule type" value="Genomic_DNA"/>
</dbReference>